<keyword evidence="1" id="KW-0472">Membrane</keyword>
<reference evidence="2" key="1">
    <citation type="submission" date="2024-06" db="EMBL/GenBank/DDBJ databases">
        <authorList>
            <person name="Li S."/>
        </authorList>
    </citation>
    <scope>NUCLEOTIDE SEQUENCE</scope>
    <source>
        <strain evidence="2">SR10</strain>
    </source>
</reference>
<gene>
    <name evidence="2" type="primary">creD</name>
    <name evidence="2" type="ORF">ABU614_14125</name>
</gene>
<dbReference type="PANTHER" id="PTHR30092">
    <property type="entry name" value="INNER MEMBRANE PROTEIN CRED"/>
    <property type="match status" value="1"/>
</dbReference>
<feature type="transmembrane region" description="Helical" evidence="1">
    <location>
        <begin position="343"/>
        <end position="363"/>
    </location>
</feature>
<feature type="transmembrane region" description="Helical" evidence="1">
    <location>
        <begin position="318"/>
        <end position="336"/>
    </location>
</feature>
<dbReference type="NCBIfam" id="NF008712">
    <property type="entry name" value="PRK11715.1-1"/>
    <property type="match status" value="1"/>
</dbReference>
<dbReference type="EMBL" id="CP159925">
    <property type="protein sequence ID" value="XCO73533.1"/>
    <property type="molecule type" value="Genomic_DNA"/>
</dbReference>
<dbReference type="GO" id="GO:0005886">
    <property type="term" value="C:plasma membrane"/>
    <property type="evidence" value="ECO:0007669"/>
    <property type="project" value="TreeGrafter"/>
</dbReference>
<accession>A0AAU8MK91</accession>
<evidence type="ECO:0000313" key="2">
    <source>
        <dbReference type="EMBL" id="XCO73533.1"/>
    </source>
</evidence>
<dbReference type="PIRSF" id="PIRSF004548">
    <property type="entry name" value="CreD"/>
    <property type="match status" value="1"/>
</dbReference>
<name>A0AAU8MK91_9GAMM</name>
<feature type="transmembrane region" description="Helical" evidence="1">
    <location>
        <begin position="422"/>
        <end position="440"/>
    </location>
</feature>
<feature type="transmembrane region" description="Helical" evidence="1">
    <location>
        <begin position="395"/>
        <end position="416"/>
    </location>
</feature>
<dbReference type="AlphaFoldDB" id="A0AAU8MK91"/>
<organism evidence="2">
    <name type="scientific">Lysobacter firmicutimachus</name>
    <dbReference type="NCBI Taxonomy" id="1792846"/>
    <lineage>
        <taxon>Bacteria</taxon>
        <taxon>Pseudomonadati</taxon>
        <taxon>Pseudomonadota</taxon>
        <taxon>Gammaproteobacteria</taxon>
        <taxon>Lysobacterales</taxon>
        <taxon>Lysobacteraceae</taxon>
        <taxon>Lysobacter</taxon>
    </lineage>
</organism>
<dbReference type="InterPro" id="IPR010364">
    <property type="entry name" value="Uncharacterised_IM_CreD"/>
</dbReference>
<protein>
    <submittedName>
        <fullName evidence="2">Cell envelope integrity protein CreD</fullName>
    </submittedName>
</protein>
<feature type="transmembrane region" description="Helical" evidence="1">
    <location>
        <begin position="369"/>
        <end position="388"/>
    </location>
</feature>
<dbReference type="Pfam" id="PF06123">
    <property type="entry name" value="CreD"/>
    <property type="match status" value="1"/>
</dbReference>
<evidence type="ECO:0000256" key="1">
    <source>
        <dbReference type="SAM" id="Phobius"/>
    </source>
</evidence>
<dbReference type="PANTHER" id="PTHR30092:SF0">
    <property type="entry name" value="INNER MEMBRANE PROTEIN CRED"/>
    <property type="match status" value="1"/>
</dbReference>
<proteinExistence type="predicted"/>
<sequence>MRVWLKMLLVLGMTLAILIPLLMIGGIIDERQGYRAEAVNRMARSYAGAQAFSGPVLVVPYEETWIEQEKDLDGAIKQVRRREVAHWTFFPNKLEVEGELLPRVRQLGLHKVRVYDWTGHARADFSATIPADPAVDSTRNGRVRSIGRPWISYAFADVRGLRAPKLRLNGVEAAIEDGLGARDGGGIHARLAAPAPGAQLRVNTDLSFVLGGTESLALVPLGKSNRFALHSKWPHPNYGGSFPPSSDDISENGFRAEWQVASVATNAQRQYLAGNVLPVVRLTRDDDSNEPIGEVNAVQVTLKDPVNVYTQADRATKYGLLFVLLTFVGFFMFELIKQLRIHPIQYGLVGLALAIFFLLLVSLSEHIAFGYAYLAASAACIGLLVFYLSAVLRSLVRALGFGAMLTTLYGALYGLLVSEDNALVLGAGLLFLILATIMVVTRKVDWYQLGGGLPRRAPVPDPPVGPL</sequence>
<dbReference type="RefSeq" id="WP_363796485.1">
    <property type="nucleotide sequence ID" value="NZ_CP159925.1"/>
</dbReference>
<keyword evidence="1" id="KW-0812">Transmembrane</keyword>
<keyword evidence="1" id="KW-1133">Transmembrane helix</keyword>